<dbReference type="GO" id="GO:0140268">
    <property type="term" value="C:endoplasmic reticulum-plasma membrane contact site"/>
    <property type="evidence" value="ECO:0007669"/>
    <property type="project" value="TreeGrafter"/>
</dbReference>
<dbReference type="InterPro" id="IPR004182">
    <property type="entry name" value="GRAM"/>
</dbReference>
<dbReference type="InterPro" id="IPR051482">
    <property type="entry name" value="Cholesterol_transport"/>
</dbReference>
<evidence type="ECO:0000256" key="5">
    <source>
        <dbReference type="SAM" id="MobiDB-lite"/>
    </source>
</evidence>
<dbReference type="PANTHER" id="PTHR23319">
    <property type="entry name" value="GRAM DOMAIN CONTAINING 1B, ISOFORM E"/>
    <property type="match status" value="1"/>
</dbReference>
<keyword evidence="3" id="KW-1133">Transmembrane helix</keyword>
<dbReference type="Pfam" id="PF02893">
    <property type="entry name" value="GRAM"/>
    <property type="match status" value="1"/>
</dbReference>
<dbReference type="GO" id="GO:0005789">
    <property type="term" value="C:endoplasmic reticulum membrane"/>
    <property type="evidence" value="ECO:0007669"/>
    <property type="project" value="TreeGrafter"/>
</dbReference>
<dbReference type="PANTHER" id="PTHR23319:SF4">
    <property type="entry name" value="GRAM DOMAIN CONTAINING 1B, ISOFORM E"/>
    <property type="match status" value="1"/>
</dbReference>
<dbReference type="GO" id="GO:0120015">
    <property type="term" value="F:sterol transfer activity"/>
    <property type="evidence" value="ECO:0007669"/>
    <property type="project" value="TreeGrafter"/>
</dbReference>
<dbReference type="EMBL" id="RRYP01017395">
    <property type="protein sequence ID" value="TNV74139.1"/>
    <property type="molecule type" value="Genomic_DNA"/>
</dbReference>
<proteinExistence type="predicted"/>
<comment type="caution">
    <text evidence="7">The sequence shown here is derived from an EMBL/GenBank/DDBJ whole genome shotgun (WGS) entry which is preliminary data.</text>
</comment>
<dbReference type="InterPro" id="IPR011993">
    <property type="entry name" value="PH-like_dom_sf"/>
</dbReference>
<comment type="subcellular location">
    <subcellularLocation>
        <location evidence="1">Membrane</location>
        <topology evidence="1">Single-pass membrane protein</topology>
    </subcellularLocation>
</comment>
<dbReference type="PROSITE" id="PS51778">
    <property type="entry name" value="VAST"/>
    <property type="match status" value="1"/>
</dbReference>
<gene>
    <name evidence="7" type="ORF">FGO68_gene9547</name>
</gene>
<dbReference type="GO" id="GO:0005886">
    <property type="term" value="C:plasma membrane"/>
    <property type="evidence" value="ECO:0007669"/>
    <property type="project" value="TreeGrafter"/>
</dbReference>
<dbReference type="OrthoDB" id="303606at2759"/>
<dbReference type="Pfam" id="PF16016">
    <property type="entry name" value="VASt"/>
    <property type="match status" value="1"/>
</dbReference>
<evidence type="ECO:0000259" key="6">
    <source>
        <dbReference type="PROSITE" id="PS51778"/>
    </source>
</evidence>
<dbReference type="Gene3D" id="2.30.29.30">
    <property type="entry name" value="Pleckstrin-homology domain (PH domain)/Phosphotyrosine-binding domain (PTB)"/>
    <property type="match status" value="1"/>
</dbReference>
<dbReference type="GO" id="GO:0032934">
    <property type="term" value="F:sterol binding"/>
    <property type="evidence" value="ECO:0007669"/>
    <property type="project" value="TreeGrafter"/>
</dbReference>
<evidence type="ECO:0000256" key="2">
    <source>
        <dbReference type="ARBA" id="ARBA00022692"/>
    </source>
</evidence>
<name>A0A8J8NG59_HALGN</name>
<evidence type="ECO:0000256" key="1">
    <source>
        <dbReference type="ARBA" id="ARBA00004167"/>
    </source>
</evidence>
<feature type="region of interest" description="Disordered" evidence="5">
    <location>
        <begin position="84"/>
        <end position="105"/>
    </location>
</feature>
<dbReference type="AlphaFoldDB" id="A0A8J8NG59"/>
<keyword evidence="8" id="KW-1185">Reference proteome</keyword>
<dbReference type="Proteomes" id="UP000785679">
    <property type="component" value="Unassembled WGS sequence"/>
</dbReference>
<dbReference type="InterPro" id="IPR031968">
    <property type="entry name" value="VASt"/>
</dbReference>
<sequence length="510" mass="57338">MYLTENYICFYSSVLGISKKLIIPLNDVVKITKAKRLGIMKSLMIYHSTQKTPYKFQSFHDVDQTFKIVQRLWSNVSPYAADTNNAISSEEDNEADKNADDIDTRPSIARGSERATEIASSTGQNLGIVEERKELVPPGDGGDQRETVSNAIEEIKKQEPQPQNASGEPLDISLQIKNENSSLSLPAERAQGLTEIINSQSQRQAAPKQDKDEYITKEELEKLFEAYPLPGEGYDQCEIVLFNFPAKDFFKQMMDTSSPNAYGKFLVEKGEQNVTITDWAIPEPAEEYEGQQIILKNLMKADIQVKNNPFVKVSPTTKTGMLLENTDTKVVVKSMAFVTGVPLCDCFTVEEELLILAPSATAQCCAMRTVNHIIWKKSTMFRGKIISSTQKAGKENWQEYQEWVKKRGLAFKEKKPPQQPVGGAGKLKHGIEKSNKLFEKAPAESVAAPQQEVKLTAQQKALEFGRLGLQIAQNNRTETMLFIILIVMFRMYLQLCSIQNQLASLQQHHQ</sequence>
<evidence type="ECO:0000313" key="7">
    <source>
        <dbReference type="EMBL" id="TNV74139.1"/>
    </source>
</evidence>
<reference evidence="7" key="1">
    <citation type="submission" date="2019-06" db="EMBL/GenBank/DDBJ databases">
        <authorList>
            <person name="Zheng W."/>
        </authorList>
    </citation>
    <scope>NUCLEOTIDE SEQUENCE</scope>
    <source>
        <strain evidence="7">QDHG01</strain>
    </source>
</reference>
<organism evidence="7 8">
    <name type="scientific">Halteria grandinella</name>
    <dbReference type="NCBI Taxonomy" id="5974"/>
    <lineage>
        <taxon>Eukaryota</taxon>
        <taxon>Sar</taxon>
        <taxon>Alveolata</taxon>
        <taxon>Ciliophora</taxon>
        <taxon>Intramacronucleata</taxon>
        <taxon>Spirotrichea</taxon>
        <taxon>Stichotrichia</taxon>
        <taxon>Sporadotrichida</taxon>
        <taxon>Halteriidae</taxon>
        <taxon>Halteria</taxon>
    </lineage>
</organism>
<evidence type="ECO:0000256" key="3">
    <source>
        <dbReference type="ARBA" id="ARBA00022989"/>
    </source>
</evidence>
<dbReference type="GO" id="GO:0032366">
    <property type="term" value="P:intracellular sterol transport"/>
    <property type="evidence" value="ECO:0007669"/>
    <property type="project" value="TreeGrafter"/>
</dbReference>
<protein>
    <recommendedName>
        <fullName evidence="6">VASt domain-containing protein</fullName>
    </recommendedName>
</protein>
<feature type="compositionally biased region" description="Basic and acidic residues" evidence="5">
    <location>
        <begin position="95"/>
        <end position="104"/>
    </location>
</feature>
<keyword evidence="4" id="KW-0472">Membrane</keyword>
<evidence type="ECO:0000256" key="4">
    <source>
        <dbReference type="ARBA" id="ARBA00023136"/>
    </source>
</evidence>
<feature type="domain" description="VASt" evidence="6">
    <location>
        <begin position="233"/>
        <end position="415"/>
    </location>
</feature>
<keyword evidence="2" id="KW-0812">Transmembrane</keyword>
<accession>A0A8J8NG59</accession>
<evidence type="ECO:0000313" key="8">
    <source>
        <dbReference type="Proteomes" id="UP000785679"/>
    </source>
</evidence>